<feature type="binding site" evidence="7">
    <location>
        <position position="183"/>
    </location>
    <ligand>
        <name>UDP-N-acetyl-alpha-D-muramoyl-L-alanyl-D-glutamate</name>
        <dbReference type="ChEBI" id="CHEBI:83900"/>
    </ligand>
</feature>
<dbReference type="GO" id="GO:0009252">
    <property type="term" value="P:peptidoglycan biosynthetic process"/>
    <property type="evidence" value="ECO:0007669"/>
    <property type="project" value="UniProtKB-UniRule"/>
</dbReference>
<comment type="catalytic activity">
    <reaction evidence="7">
        <text>UDP-N-acetyl-alpha-D-muramoyl-L-alanyl-D-glutamate + meso-2,6-diaminopimelate + ATP = UDP-N-acetyl-alpha-D-muramoyl-L-alanyl-gamma-D-glutamyl-meso-2,6-diaminopimelate + ADP + phosphate + H(+)</text>
        <dbReference type="Rhea" id="RHEA:23676"/>
        <dbReference type="ChEBI" id="CHEBI:15378"/>
        <dbReference type="ChEBI" id="CHEBI:30616"/>
        <dbReference type="ChEBI" id="CHEBI:43474"/>
        <dbReference type="ChEBI" id="CHEBI:57791"/>
        <dbReference type="ChEBI" id="CHEBI:83900"/>
        <dbReference type="ChEBI" id="CHEBI:83905"/>
        <dbReference type="ChEBI" id="CHEBI:456216"/>
        <dbReference type="EC" id="6.3.2.13"/>
    </reaction>
</comment>
<dbReference type="InterPro" id="IPR035911">
    <property type="entry name" value="MurE/MurF_N"/>
</dbReference>
<keyword evidence="7" id="KW-0460">Magnesium</keyword>
<evidence type="ECO:0000256" key="5">
    <source>
        <dbReference type="ARBA" id="ARBA00023306"/>
    </source>
</evidence>
<proteinExistence type="inferred from homology"/>
<evidence type="ECO:0000259" key="11">
    <source>
        <dbReference type="Pfam" id="PF08245"/>
    </source>
</evidence>
<evidence type="ECO:0000313" key="13">
    <source>
        <dbReference type="Proteomes" id="UP000183685"/>
    </source>
</evidence>
<dbReference type="Gene3D" id="3.40.1190.10">
    <property type="entry name" value="Mur-like, catalytic domain"/>
    <property type="match status" value="1"/>
</dbReference>
<dbReference type="HAMAP" id="MF_00208">
    <property type="entry name" value="MurE"/>
    <property type="match status" value="1"/>
</dbReference>
<feature type="binding site" evidence="7">
    <location>
        <position position="27"/>
    </location>
    <ligand>
        <name>UDP-N-acetyl-alpha-D-muramoyl-L-alanyl-D-glutamate</name>
        <dbReference type="ChEBI" id="CHEBI:83900"/>
    </ligand>
</feature>
<evidence type="ECO:0000256" key="8">
    <source>
        <dbReference type="RuleBase" id="RU004135"/>
    </source>
</evidence>
<dbReference type="PANTHER" id="PTHR23135">
    <property type="entry name" value="MUR LIGASE FAMILY MEMBER"/>
    <property type="match status" value="1"/>
</dbReference>
<keyword evidence="3 7" id="KW-0133">Cell shape</keyword>
<dbReference type="GO" id="GO:0005524">
    <property type="term" value="F:ATP binding"/>
    <property type="evidence" value="ECO:0007669"/>
    <property type="project" value="UniProtKB-UniRule"/>
</dbReference>
<comment type="subcellular location">
    <subcellularLocation>
        <location evidence="7 8">Cytoplasm</location>
    </subcellularLocation>
</comment>
<dbReference type="NCBIfam" id="TIGR01085">
    <property type="entry name" value="murE"/>
    <property type="match status" value="1"/>
</dbReference>
<evidence type="ECO:0000256" key="6">
    <source>
        <dbReference type="ARBA" id="ARBA00023316"/>
    </source>
</evidence>
<feature type="binding site" evidence="7">
    <location>
        <position position="380"/>
    </location>
    <ligand>
        <name>meso-2,6-diaminopimelate</name>
        <dbReference type="ChEBI" id="CHEBI:57791"/>
    </ligand>
</feature>
<feature type="binding site" evidence="7">
    <location>
        <position position="175"/>
    </location>
    <ligand>
        <name>UDP-N-acetyl-alpha-D-muramoyl-L-alanyl-D-glutamate</name>
        <dbReference type="ChEBI" id="CHEBI:83900"/>
    </ligand>
</feature>
<feature type="short sequence motif" description="Meso-diaminopimelate recognition motif" evidence="7">
    <location>
        <begin position="404"/>
        <end position="407"/>
    </location>
</feature>
<dbReference type="Gene3D" id="3.90.190.20">
    <property type="entry name" value="Mur ligase, C-terminal domain"/>
    <property type="match status" value="1"/>
</dbReference>
<dbReference type="NCBIfam" id="NF001124">
    <property type="entry name" value="PRK00139.1-2"/>
    <property type="match status" value="1"/>
</dbReference>
<sequence>MTVTLAQLLGGRRVAGDVTITGMTVDSRRVQPGDLFVALPGSKVDGRKFINDAIKAGASAILTTEGASVEGGGVPIIDDANPRRRYAELAARFYGAQPATQVAVTGTNGKTSVADFTRQIWQAIGFEAASIGTLGVRSTSVKRPGGLTTPDPMALHEVLTELANKGVDHAAIEASSHGLDQCRLDGVRLQAAAFTNLTRDHMDYHRTEQGYFYAKARLFGELLAPGAGAVINVDDPWGLILEDIAWARGLRILTVGFHEKAVLRLLRQDVTATGQTIDALFGGKEYRVHLPLVGAFQAQNALVAAGLVIVCGGDADLVMKALEGLEGVPGRMELIGESATGGAVFVDYAHTPDGLRTVLKAARSHKPNKLKVVFGCGGDRDAGKRPQMGAIATELADEVYITDDNPRSEDAAAIRSEIKVACTSGIEIGDRAKAIETAILSLDAGDMLIVAGKGHEEGQTVGEIVVPFSDITTVREILTAQGAGSGG</sequence>
<dbReference type="GO" id="GO:0008765">
    <property type="term" value="F:UDP-N-acetylmuramoylalanyl-D-glutamate-2,6-diaminopimelate ligase activity"/>
    <property type="evidence" value="ECO:0007669"/>
    <property type="project" value="UniProtKB-UniRule"/>
</dbReference>
<feature type="binding site" evidence="7">
    <location>
        <begin position="404"/>
        <end position="407"/>
    </location>
    <ligand>
        <name>meso-2,6-diaminopimelate</name>
        <dbReference type="ChEBI" id="CHEBI:57791"/>
    </ligand>
</feature>
<dbReference type="InterPro" id="IPR000713">
    <property type="entry name" value="Mur_ligase_N"/>
</dbReference>
<comment type="pathway">
    <text evidence="7 8">Cell wall biogenesis; peptidoglycan biosynthesis.</text>
</comment>
<evidence type="ECO:0000256" key="3">
    <source>
        <dbReference type="ARBA" id="ARBA00022960"/>
    </source>
</evidence>
<dbReference type="EC" id="6.3.2.13" evidence="7"/>
<feature type="modified residue" description="N6-carboxylysine" evidence="7">
    <location>
        <position position="215"/>
    </location>
</feature>
<evidence type="ECO:0000256" key="7">
    <source>
        <dbReference type="HAMAP-Rule" id="MF_00208"/>
    </source>
</evidence>
<evidence type="ECO:0000259" key="9">
    <source>
        <dbReference type="Pfam" id="PF01225"/>
    </source>
</evidence>
<dbReference type="SUPFAM" id="SSF63418">
    <property type="entry name" value="MurE/MurF N-terminal domain"/>
    <property type="match status" value="1"/>
</dbReference>
<dbReference type="Pfam" id="PF08245">
    <property type="entry name" value="Mur_ligase_M"/>
    <property type="match status" value="1"/>
</dbReference>
<evidence type="ECO:0000313" key="12">
    <source>
        <dbReference type="EMBL" id="SDE52130.1"/>
    </source>
</evidence>
<dbReference type="Pfam" id="PF01225">
    <property type="entry name" value="Mur_ligase"/>
    <property type="match status" value="1"/>
</dbReference>
<dbReference type="Proteomes" id="UP000183685">
    <property type="component" value="Unassembled WGS sequence"/>
</dbReference>
<dbReference type="SUPFAM" id="SSF53244">
    <property type="entry name" value="MurD-like peptide ligases, peptide-binding domain"/>
    <property type="match status" value="1"/>
</dbReference>
<keyword evidence="6 7" id="KW-0961">Cell wall biogenesis/degradation</keyword>
<comment type="caution">
    <text evidence="7">Lacks conserved residue(s) required for the propagation of feature annotation.</text>
</comment>
<dbReference type="NCBIfam" id="NF001126">
    <property type="entry name" value="PRK00139.1-4"/>
    <property type="match status" value="1"/>
</dbReference>
<dbReference type="InterPro" id="IPR004101">
    <property type="entry name" value="Mur_ligase_C"/>
</dbReference>
<gene>
    <name evidence="7" type="primary">murE</name>
    <name evidence="12" type="ORF">SAMN04488071_3155</name>
</gene>
<dbReference type="OrthoDB" id="9800958at2"/>
<keyword evidence="4 7" id="KW-0573">Peptidoglycan synthesis</keyword>
<keyword evidence="7" id="KW-0547">Nucleotide-binding</keyword>
<dbReference type="InterPro" id="IPR005761">
    <property type="entry name" value="UDP-N-AcMur-Glu-dNH2Pim_ligase"/>
</dbReference>
<keyword evidence="7" id="KW-0963">Cytoplasm</keyword>
<dbReference type="Pfam" id="PF02875">
    <property type="entry name" value="Mur_ligase_C"/>
    <property type="match status" value="1"/>
</dbReference>
<keyword evidence="5 7" id="KW-0131">Cell cycle</keyword>
<keyword evidence="2 7" id="KW-0132">Cell division</keyword>
<feature type="binding site" evidence="7">
    <location>
        <begin position="106"/>
        <end position="112"/>
    </location>
    <ligand>
        <name>ATP</name>
        <dbReference type="ChEBI" id="CHEBI:30616"/>
    </ligand>
</feature>
<evidence type="ECO:0000256" key="4">
    <source>
        <dbReference type="ARBA" id="ARBA00022984"/>
    </source>
</evidence>
<keyword evidence="13" id="KW-1185">Reference proteome</keyword>
<dbReference type="PANTHER" id="PTHR23135:SF4">
    <property type="entry name" value="UDP-N-ACETYLMURAMOYL-L-ALANYL-D-GLUTAMATE--2,6-DIAMINOPIMELATE LIGASE MURE HOMOLOG, CHLOROPLASTIC"/>
    <property type="match status" value="1"/>
</dbReference>
<dbReference type="RefSeq" id="WP_068304848.1">
    <property type="nucleotide sequence ID" value="NZ_FNAK01000007.1"/>
</dbReference>
<feature type="domain" description="Mur ligase N-terminal catalytic" evidence="9">
    <location>
        <begin position="19"/>
        <end position="94"/>
    </location>
</feature>
<feature type="domain" description="Mur ligase C-terminal" evidence="10">
    <location>
        <begin position="330"/>
        <end position="454"/>
    </location>
</feature>
<feature type="binding site" evidence="7">
    <location>
        <position position="456"/>
    </location>
    <ligand>
        <name>meso-2,6-diaminopimelate</name>
        <dbReference type="ChEBI" id="CHEBI:57791"/>
    </ligand>
</feature>
<dbReference type="InterPro" id="IPR013221">
    <property type="entry name" value="Mur_ligase_cen"/>
</dbReference>
<evidence type="ECO:0000259" key="10">
    <source>
        <dbReference type="Pfam" id="PF02875"/>
    </source>
</evidence>
<dbReference type="GO" id="GO:0071555">
    <property type="term" value="P:cell wall organization"/>
    <property type="evidence" value="ECO:0007669"/>
    <property type="project" value="UniProtKB-KW"/>
</dbReference>
<comment type="cofactor">
    <cofactor evidence="7">
        <name>Mg(2+)</name>
        <dbReference type="ChEBI" id="CHEBI:18420"/>
    </cofactor>
</comment>
<feature type="binding site" evidence="7">
    <location>
        <position position="452"/>
    </location>
    <ligand>
        <name>meso-2,6-diaminopimelate</name>
        <dbReference type="ChEBI" id="CHEBI:57791"/>
    </ligand>
</feature>
<organism evidence="12 13">
    <name type="scientific">Kordiimonas lacus</name>
    <dbReference type="NCBI Taxonomy" id="637679"/>
    <lineage>
        <taxon>Bacteria</taxon>
        <taxon>Pseudomonadati</taxon>
        <taxon>Pseudomonadota</taxon>
        <taxon>Alphaproteobacteria</taxon>
        <taxon>Kordiimonadales</taxon>
        <taxon>Kordiimonadaceae</taxon>
        <taxon>Kordiimonas</taxon>
    </lineage>
</organism>
<dbReference type="InterPro" id="IPR036565">
    <property type="entry name" value="Mur-like_cat_sf"/>
</dbReference>
<dbReference type="UniPathway" id="UPA00219"/>
<dbReference type="STRING" id="637679.GCA_001550055_02151"/>
<keyword evidence="7" id="KW-0067">ATP-binding</keyword>
<dbReference type="AlphaFoldDB" id="A0A1G7DM25"/>
<comment type="similarity">
    <text evidence="1 7">Belongs to the MurCDEF family. MurE subfamily.</text>
</comment>
<keyword evidence="7 12" id="KW-0436">Ligase</keyword>
<dbReference type="GO" id="GO:0000287">
    <property type="term" value="F:magnesium ion binding"/>
    <property type="evidence" value="ECO:0007669"/>
    <property type="project" value="UniProtKB-UniRule"/>
</dbReference>
<name>A0A1G7DM25_9PROT</name>
<evidence type="ECO:0000256" key="1">
    <source>
        <dbReference type="ARBA" id="ARBA00005898"/>
    </source>
</evidence>
<dbReference type="SUPFAM" id="SSF53623">
    <property type="entry name" value="MurD-like peptide ligases, catalytic domain"/>
    <property type="match status" value="1"/>
</dbReference>
<dbReference type="InterPro" id="IPR036615">
    <property type="entry name" value="Mur_ligase_C_dom_sf"/>
</dbReference>
<feature type="domain" description="Mur ligase central" evidence="11">
    <location>
        <begin position="104"/>
        <end position="307"/>
    </location>
</feature>
<protein>
    <recommendedName>
        <fullName evidence="7">UDP-N-acetylmuramoyl-L-alanyl-D-glutamate--2,6-diaminopimelate ligase</fullName>
        <ecNumber evidence="7">6.3.2.13</ecNumber>
    </recommendedName>
    <alternativeName>
        <fullName evidence="7">Meso-A2pm-adding enzyme</fullName>
    </alternativeName>
    <alternativeName>
        <fullName evidence="7">Meso-diaminopimelate-adding enzyme</fullName>
    </alternativeName>
    <alternativeName>
        <fullName evidence="7">UDP-MurNAc-L-Ala-D-Glu:meso-diaminopimelate ligase</fullName>
    </alternativeName>
    <alternativeName>
        <fullName evidence="7">UDP-MurNAc-tripeptide synthetase</fullName>
    </alternativeName>
    <alternativeName>
        <fullName evidence="7">UDP-N-acetylmuramyl-tripeptide synthetase</fullName>
    </alternativeName>
</protein>
<comment type="function">
    <text evidence="7">Catalyzes the addition of meso-diaminopimelic acid to the nucleotide precursor UDP-N-acetylmuramoyl-L-alanyl-D-glutamate (UMAG) in the biosynthesis of bacterial cell-wall peptidoglycan.</text>
</comment>
<dbReference type="Gene3D" id="3.40.1390.10">
    <property type="entry name" value="MurE/MurF, N-terminal domain"/>
    <property type="match status" value="1"/>
</dbReference>
<comment type="PTM">
    <text evidence="7">Carboxylation is probably crucial for Mg(2+) binding and, consequently, for the gamma-phosphate positioning of ATP.</text>
</comment>
<dbReference type="GO" id="GO:0005737">
    <property type="term" value="C:cytoplasm"/>
    <property type="evidence" value="ECO:0007669"/>
    <property type="project" value="UniProtKB-SubCell"/>
</dbReference>
<feature type="binding site" evidence="7">
    <location>
        <position position="181"/>
    </location>
    <ligand>
        <name>UDP-N-acetyl-alpha-D-muramoyl-L-alanyl-D-glutamate</name>
        <dbReference type="ChEBI" id="CHEBI:83900"/>
    </ligand>
</feature>
<dbReference type="GO" id="GO:0008360">
    <property type="term" value="P:regulation of cell shape"/>
    <property type="evidence" value="ECO:0007669"/>
    <property type="project" value="UniProtKB-KW"/>
</dbReference>
<reference evidence="12 13" key="1">
    <citation type="submission" date="2016-10" db="EMBL/GenBank/DDBJ databases">
        <authorList>
            <person name="de Groot N.N."/>
        </authorList>
    </citation>
    <scope>NUCLEOTIDE SEQUENCE [LARGE SCALE GENOMIC DNA]</scope>
    <source>
        <strain evidence="12 13">CGMCC 1.9109</strain>
    </source>
</reference>
<dbReference type="GO" id="GO:0051301">
    <property type="term" value="P:cell division"/>
    <property type="evidence" value="ECO:0007669"/>
    <property type="project" value="UniProtKB-KW"/>
</dbReference>
<accession>A0A1G7DM25</accession>
<evidence type="ECO:0000256" key="2">
    <source>
        <dbReference type="ARBA" id="ARBA00022618"/>
    </source>
</evidence>
<feature type="binding site" evidence="7">
    <location>
        <begin position="148"/>
        <end position="149"/>
    </location>
    <ligand>
        <name>UDP-N-acetyl-alpha-D-muramoyl-L-alanyl-D-glutamate</name>
        <dbReference type="ChEBI" id="CHEBI:83900"/>
    </ligand>
</feature>
<dbReference type="EMBL" id="FNAK01000007">
    <property type="protein sequence ID" value="SDE52130.1"/>
    <property type="molecule type" value="Genomic_DNA"/>
</dbReference>